<dbReference type="RefSeq" id="XP_044716902.1">
    <property type="nucleotide sequence ID" value="XM_044868321.1"/>
</dbReference>
<keyword evidence="4" id="KW-1185">Reference proteome</keyword>
<proteinExistence type="predicted"/>
<gene>
    <name evidence="3" type="ORF">HRG_09850</name>
</gene>
<feature type="region of interest" description="Disordered" evidence="1">
    <location>
        <begin position="216"/>
        <end position="237"/>
    </location>
</feature>
<sequence length="366" mass="39593">MADVTNNTNRYGLKLLEINGITALDSIFPVAFCLIPSEATNAFTWCFIQLREWLQSKARLRGEADGNAFIPHIIITDYDAAARAALTATFPDSQLQVCTWHIMKNITTNAKKRWLGDYDDDDPFDPPQEPQGDEDPGALLLPEPLPEKEALVPSQQLSAPSQTSTLFLDEFAILESLPGAADQPEPLSIAFAPVATTAAVATAAVTTPVASSAAAAAATPPASQQPQPRGQQQQRQPVLQTVLSRLEAIGNYLGIGPAIASWPVSTPQATSTPQADIVIRQKPTQPTSYQQPQTFRRSESATQLMRRLPSAFEYHEPPRPPPQGGSQRGHRERPRLFTLGSSTPLSSTLASVEGGFMPLPARLANR</sequence>
<reference evidence="3" key="1">
    <citation type="submission" date="2021-09" db="EMBL/GenBank/DDBJ databases">
        <title>A high-quality genome of the endoparasitic fungus Hirsutella rhossiliensis with a comparison of Hirsutella genomes reveals transposable elements contributing to genome size variation.</title>
        <authorList>
            <person name="Lin R."/>
            <person name="Jiao Y."/>
            <person name="Sun X."/>
            <person name="Ling J."/>
            <person name="Xie B."/>
            <person name="Cheng X."/>
        </authorList>
    </citation>
    <scope>NUCLEOTIDE SEQUENCE</scope>
    <source>
        <strain evidence="3">HR02</strain>
    </source>
</reference>
<feature type="compositionally biased region" description="Low complexity" evidence="1">
    <location>
        <begin position="282"/>
        <end position="294"/>
    </location>
</feature>
<feature type="region of interest" description="Disordered" evidence="1">
    <location>
        <begin position="282"/>
        <end position="344"/>
    </location>
</feature>
<feature type="region of interest" description="Disordered" evidence="1">
    <location>
        <begin position="117"/>
        <end position="141"/>
    </location>
</feature>
<accession>A0A9P8SEU2</accession>
<evidence type="ECO:0000313" key="3">
    <source>
        <dbReference type="EMBL" id="KAH0959389.1"/>
    </source>
</evidence>
<dbReference type="GeneID" id="68358979"/>
<dbReference type="InterPro" id="IPR018289">
    <property type="entry name" value="MULE_transposase_dom"/>
</dbReference>
<dbReference type="Proteomes" id="UP000824596">
    <property type="component" value="Unassembled WGS sequence"/>
</dbReference>
<dbReference type="EMBL" id="JAIZPD010000013">
    <property type="protein sequence ID" value="KAH0959389.1"/>
    <property type="molecule type" value="Genomic_DNA"/>
</dbReference>
<evidence type="ECO:0000256" key="1">
    <source>
        <dbReference type="SAM" id="MobiDB-lite"/>
    </source>
</evidence>
<evidence type="ECO:0000259" key="2">
    <source>
        <dbReference type="Pfam" id="PF10551"/>
    </source>
</evidence>
<comment type="caution">
    <text evidence="3">The sequence shown here is derived from an EMBL/GenBank/DDBJ whole genome shotgun (WGS) entry which is preliminary data.</text>
</comment>
<evidence type="ECO:0000313" key="4">
    <source>
        <dbReference type="Proteomes" id="UP000824596"/>
    </source>
</evidence>
<dbReference type="PANTHER" id="PTHR47718">
    <property type="entry name" value="OS01G0519700 PROTEIN"/>
    <property type="match status" value="1"/>
</dbReference>
<dbReference type="AlphaFoldDB" id="A0A9P8SEU2"/>
<dbReference type="OrthoDB" id="4367135at2759"/>
<name>A0A9P8SEU2_9HYPO</name>
<dbReference type="PANTHER" id="PTHR47718:SF3">
    <property type="entry name" value="PROTEIN FAR1-RELATED SEQUENCE 5-LIKE"/>
    <property type="match status" value="1"/>
</dbReference>
<dbReference type="Pfam" id="PF10551">
    <property type="entry name" value="MULE"/>
    <property type="match status" value="1"/>
</dbReference>
<feature type="domain" description="MULE transposase" evidence="2">
    <location>
        <begin position="3"/>
        <end position="105"/>
    </location>
</feature>
<organism evidence="3 4">
    <name type="scientific">Hirsutella rhossiliensis</name>
    <dbReference type="NCBI Taxonomy" id="111463"/>
    <lineage>
        <taxon>Eukaryota</taxon>
        <taxon>Fungi</taxon>
        <taxon>Dikarya</taxon>
        <taxon>Ascomycota</taxon>
        <taxon>Pezizomycotina</taxon>
        <taxon>Sordariomycetes</taxon>
        <taxon>Hypocreomycetidae</taxon>
        <taxon>Hypocreales</taxon>
        <taxon>Ophiocordycipitaceae</taxon>
        <taxon>Hirsutella</taxon>
    </lineage>
</organism>
<protein>
    <submittedName>
        <fullName evidence="3">MULE transposase domain-containing protein</fullName>
    </submittedName>
</protein>